<evidence type="ECO:0000256" key="1">
    <source>
        <dbReference type="SAM" id="Coils"/>
    </source>
</evidence>
<feature type="coiled-coil region" evidence="1">
    <location>
        <begin position="428"/>
        <end position="505"/>
    </location>
</feature>
<dbReference type="EMBL" id="VSIX01000004">
    <property type="protein sequence ID" value="TYB32143.1"/>
    <property type="molecule type" value="Genomic_DNA"/>
</dbReference>
<protein>
    <submittedName>
        <fullName evidence="2">Uncharacterized protein</fullName>
    </submittedName>
</protein>
<proteinExistence type="predicted"/>
<accession>A0A5D0MKL3</accession>
<name>A0A5D0MKL3_9BACT</name>
<evidence type="ECO:0000313" key="2">
    <source>
        <dbReference type="EMBL" id="TYB32143.1"/>
    </source>
</evidence>
<evidence type="ECO:0000313" key="3">
    <source>
        <dbReference type="Proteomes" id="UP000324143"/>
    </source>
</evidence>
<keyword evidence="1" id="KW-0175">Coiled coil</keyword>
<dbReference type="Proteomes" id="UP000324143">
    <property type="component" value="Unassembled WGS sequence"/>
</dbReference>
<sequence length="787" mass="93777">MLASVLLMCYNIPLLDNLDSTKKIVFCKKQLSDVTENEEVHLWLYSSKPDKLELLIDNKKVLQTKGKEIKYKIKPKKDVQIKYLLSDRSISYKINVNKIPKIRKIKTKIFPPPYFSNFFLQKANQPILENSLWTLTANTTKPVQNIIIEDNSNNTTHSINSRNIRIKKRLKNGDFSVYFTYNNNRYLISKYNYSMTQDSPPLIKLINPSHHVYTNNLKNLKIKYLIRDDYKLKKSNIYLNNKKIKTFFLNKKSKILSHEIKLPENIEKTSLKIDVYDIKNQVAKIDPIKLEKLDDDKIKDYINKSYKKNIDTNQKNFNKLKQIQDEIEELNKNIKLKGEPDSKQKENIQNIKNHLEKIKNDINRNKQLLKEEEQQFIENYANKEINKMIKELNNLLKEVDINKLRKKSNSLSKKSQTFQKSLQNFINALKKLKTLQNLKDLINKIEKENNITDISEKLKKFENKINHYTEQYKKAEENFNRTGNKKELLNKLNKVKNLLSGKNLEKLKNKLLDILRDQIMLSYSIKNSLIEEEITIDLLRKTEKILNKNRKEILNFEEGIMYLDPNLLNKFNFVLFEINKYLGKYQKINRYLSFKNIKNSIDSVDRLIIKSLKNIEKKSSQINLSNLLNKIQKVKKKQKRIFSKIKQLSSKAKSRQFKNQLDKIMENQKSLKNDIEQMMKNNNFNKYKKMLKNLKESMENIIKEENPQQKMKKLKNLNLKLEKIANDISSKDYSKKRKRQLIDKILQMNNKPVKKNELYDIIMKYKKNIDTTSFEKEINEYYNKIIR</sequence>
<gene>
    <name evidence="2" type="ORF">FXF47_00745</name>
</gene>
<reference evidence="2" key="1">
    <citation type="submission" date="2019-08" db="EMBL/GenBank/DDBJ databases">
        <title>Genomic characterization of a novel candidate phylum (ARYD3) from a high temperature, high salinity tertiary oil reservoir in north central Oklahoma, USA.</title>
        <authorList>
            <person name="Youssef N.H."/>
            <person name="Yadav A."/>
            <person name="Elshahed M.S."/>
        </authorList>
    </citation>
    <scope>NUCLEOTIDE SEQUENCE [LARGE SCALE GENOMIC DNA]</scope>
    <source>
        <strain evidence="2">ARYD3</strain>
    </source>
</reference>
<feature type="coiled-coil region" evidence="1">
    <location>
        <begin position="313"/>
        <end position="402"/>
    </location>
</feature>
<organism evidence="2 3">
    <name type="scientific">Candidatus Mcinerneyibacterium aminivorans</name>
    <dbReference type="NCBI Taxonomy" id="2703815"/>
    <lineage>
        <taxon>Bacteria</taxon>
        <taxon>Candidatus Macinerneyibacteriota</taxon>
        <taxon>Candidatus Mcinerneyibacteria</taxon>
        <taxon>Candidatus Mcinerneyibacteriales</taxon>
        <taxon>Candidatus Mcinerneyibacteriaceae</taxon>
        <taxon>Candidatus Mcinerneyibacterium</taxon>
    </lineage>
</organism>
<comment type="caution">
    <text evidence="2">The sequence shown here is derived from an EMBL/GenBank/DDBJ whole genome shotgun (WGS) entry which is preliminary data.</text>
</comment>
<feature type="coiled-coil region" evidence="1">
    <location>
        <begin position="617"/>
        <end position="704"/>
    </location>
</feature>
<dbReference type="AlphaFoldDB" id="A0A5D0MKL3"/>
<keyword evidence="3" id="KW-1185">Reference proteome</keyword>